<dbReference type="RefSeq" id="WP_066248629.1">
    <property type="nucleotide sequence ID" value="NZ_CP017703.1"/>
</dbReference>
<dbReference type="Pfam" id="PF12730">
    <property type="entry name" value="ABC2_membrane_4"/>
    <property type="match status" value="1"/>
</dbReference>
<proteinExistence type="predicted"/>
<dbReference type="NCBIfam" id="TIGR03732">
    <property type="entry name" value="lanti_perm_MutE"/>
    <property type="match status" value="1"/>
</dbReference>
<evidence type="ECO:0000313" key="3">
    <source>
        <dbReference type="Proteomes" id="UP000214606"/>
    </source>
</evidence>
<name>A0A164A0Y5_9BACI</name>
<feature type="transmembrane region" description="Helical" evidence="1">
    <location>
        <begin position="51"/>
        <end position="72"/>
    </location>
</feature>
<dbReference type="KEGG" id="apak:AP3564_14505"/>
<dbReference type="AlphaFoldDB" id="A0A164A0Y5"/>
<feature type="transmembrane region" description="Helical" evidence="1">
    <location>
        <begin position="93"/>
        <end position="123"/>
    </location>
</feature>
<accession>A0A223E812</accession>
<evidence type="ECO:0000313" key="2">
    <source>
        <dbReference type="EMBL" id="ASS91265.1"/>
    </source>
</evidence>
<dbReference type="EMBL" id="CP017703">
    <property type="protein sequence ID" value="ASS91265.1"/>
    <property type="molecule type" value="Genomic_DNA"/>
</dbReference>
<gene>
    <name evidence="2" type="ORF">AP3564_14505</name>
</gene>
<keyword evidence="1" id="KW-0812">Transmembrane</keyword>
<feature type="transmembrane region" description="Helical" evidence="1">
    <location>
        <begin position="160"/>
        <end position="185"/>
    </location>
</feature>
<reference evidence="2 3" key="1">
    <citation type="submission" date="2016-10" db="EMBL/GenBank/DDBJ databases">
        <title>The whole genome sequencing and assembly of Aeribacillus pallidus KCTC3564 strain.</title>
        <authorList>
            <person name="Lee Y.-J."/>
            <person name="Park M.-K."/>
            <person name="Yi H."/>
            <person name="Bahn Y.-S."/>
            <person name="Kim J.F."/>
            <person name="Lee D.-W."/>
        </authorList>
    </citation>
    <scope>NUCLEOTIDE SEQUENCE [LARGE SCALE GENOMIC DNA]</scope>
    <source>
        <strain evidence="2 3">KCTC3564</strain>
    </source>
</reference>
<protein>
    <submittedName>
        <fullName evidence="2">Lantibiotic permease</fullName>
    </submittedName>
</protein>
<dbReference type="Proteomes" id="UP000214606">
    <property type="component" value="Chromosome"/>
</dbReference>
<organism evidence="2 3">
    <name type="scientific">Aeribacillus pallidus</name>
    <dbReference type="NCBI Taxonomy" id="33936"/>
    <lineage>
        <taxon>Bacteria</taxon>
        <taxon>Bacillati</taxon>
        <taxon>Bacillota</taxon>
        <taxon>Bacilli</taxon>
        <taxon>Bacillales</taxon>
        <taxon>Bacillaceae</taxon>
        <taxon>Aeribacillus</taxon>
    </lineage>
</organism>
<feature type="transmembrane region" description="Helical" evidence="1">
    <location>
        <begin position="129"/>
        <end position="148"/>
    </location>
</feature>
<dbReference type="InterPro" id="IPR021205">
    <property type="entry name" value="Lanti_perm_SpaE/MutE/EpiE-like"/>
</dbReference>
<dbReference type="CDD" id="cd21807">
    <property type="entry name" value="ABC-2_lan_permease_MutE_EpiE-like"/>
    <property type="match status" value="1"/>
</dbReference>
<keyword evidence="1" id="KW-1133">Transmembrane helix</keyword>
<accession>A0A164A0Y5</accession>
<sequence length="248" mass="28274">MLNMIQSERLKYKRTFAKKLVYIAPFFFVLYAIITMPTINSEYNYFEYTVFNWWPLIFAPLGTSLIASLSAMREKKSGNYRSLRCYDISIIRIWFSKIIVIAYYTLLSTIEFILLLIILKFILPNSISSATVVILASLTIWITSLAYIPIGLFFAERFGIVISIIVSVIGIVLGVVMASESYWMYIPWSWGMRLMCPIVGVHPNGVPLEKGSPLLDPSVIPMGIAISIVIFLLLSFATAFWFSRKEVN</sequence>
<keyword evidence="1" id="KW-0472">Membrane</keyword>
<evidence type="ECO:0000256" key="1">
    <source>
        <dbReference type="SAM" id="Phobius"/>
    </source>
</evidence>
<feature type="transmembrane region" description="Helical" evidence="1">
    <location>
        <begin position="219"/>
        <end position="242"/>
    </location>
</feature>
<feature type="transmembrane region" description="Helical" evidence="1">
    <location>
        <begin position="20"/>
        <end position="39"/>
    </location>
</feature>